<feature type="region of interest" description="Disordered" evidence="15">
    <location>
        <begin position="252"/>
        <end position="285"/>
    </location>
</feature>
<keyword evidence="8" id="KW-0406">Ion transport</keyword>
<dbReference type="PRINTS" id="PR01078">
    <property type="entry name" value="AMINACHANNEL"/>
</dbReference>
<evidence type="ECO:0000313" key="16">
    <source>
        <dbReference type="Ensembl" id="ENSAPLP00000031674.1"/>
    </source>
</evidence>
<evidence type="ECO:0000256" key="6">
    <source>
        <dbReference type="ARBA" id="ARBA00022989"/>
    </source>
</evidence>
<dbReference type="FunFam" id="2.60.470.10:FF:000001">
    <property type="entry name" value="Acid-sensing (proton-gated) ion channel family member 4a"/>
    <property type="match status" value="1"/>
</dbReference>
<evidence type="ECO:0000256" key="2">
    <source>
        <dbReference type="ARBA" id="ARBA00022448"/>
    </source>
</evidence>
<evidence type="ECO:0000256" key="3">
    <source>
        <dbReference type="ARBA" id="ARBA00022461"/>
    </source>
</evidence>
<keyword evidence="10" id="KW-1015">Disulfide bond</keyword>
<dbReference type="Pfam" id="PF00858">
    <property type="entry name" value="ASC"/>
    <property type="match status" value="1"/>
</dbReference>
<dbReference type="PROSITE" id="PS01206">
    <property type="entry name" value="ASC"/>
    <property type="match status" value="1"/>
</dbReference>
<keyword evidence="3" id="KW-0894">Sodium channel</keyword>
<keyword evidence="2" id="KW-0813">Transport</keyword>
<dbReference type="Gene3D" id="2.60.470.10">
    <property type="entry name" value="Acid-sensing ion channels like domains"/>
    <property type="match status" value="1"/>
</dbReference>
<dbReference type="NCBIfam" id="TIGR00859">
    <property type="entry name" value="ENaC"/>
    <property type="match status" value="1"/>
</dbReference>
<dbReference type="InterPro" id="IPR001873">
    <property type="entry name" value="ENaC"/>
</dbReference>
<keyword evidence="5" id="KW-0812">Transmembrane</keyword>
<feature type="compositionally biased region" description="Low complexity" evidence="15">
    <location>
        <begin position="113"/>
        <end position="125"/>
    </location>
</feature>
<dbReference type="Gene3D" id="1.10.287.770">
    <property type="entry name" value="YojJ-like"/>
    <property type="match status" value="2"/>
</dbReference>
<dbReference type="PANTHER" id="PTHR11690:SF297">
    <property type="entry name" value="ACID-SENSING ION CHANNEL 1B"/>
    <property type="match status" value="1"/>
</dbReference>
<dbReference type="GO" id="GO:0160128">
    <property type="term" value="F:pH-gated monoatomic ion channel activity"/>
    <property type="evidence" value="ECO:0007669"/>
    <property type="project" value="TreeGrafter"/>
</dbReference>
<evidence type="ECO:0000256" key="10">
    <source>
        <dbReference type="ARBA" id="ARBA00023157"/>
    </source>
</evidence>
<comment type="catalytic activity">
    <reaction evidence="14">
        <text>Na(+)(in) = Na(+)(out)</text>
        <dbReference type="Rhea" id="RHEA:34963"/>
        <dbReference type="ChEBI" id="CHEBI:29101"/>
    </reaction>
</comment>
<reference evidence="17" key="1">
    <citation type="submission" date="2017-10" db="EMBL/GenBank/DDBJ databases">
        <title>A new Pekin duck reference genome.</title>
        <authorList>
            <person name="Hou Z.-C."/>
            <person name="Zhou Z.-K."/>
            <person name="Zhu F."/>
            <person name="Hou S.-S."/>
        </authorList>
    </citation>
    <scope>NUCLEOTIDE SEQUENCE [LARGE SCALE GENOMIC DNA]</scope>
</reference>
<sequence>MHRTAAGLCRSHRPNHSSAKSCKPELARRTTDLGAQGDGCHRGRASTTRARGHRSIHPSAPDDTTQTGTAAGRCRRHFGQGSGRRGEEQGEHGEPSIWWLRKQPGPGGVCLAGAAAQAARTTRPTGRTEDAARSTPGACAHPRAHPSSRDLAAPQLPRAAPGAPSTAALLEPETSLLRPASRSRAGPPGPGSPQNRPSLLLSSSPLLIYPPLSIPSEQPSAPLLSPRSRFLPAHQRASRSFSHFSFLNFPLPPSPHSPSPSRPPYKASSHRGDPPEDQGPGPPRWTMPLQIFCTISFSREEGPRDAPAAGRGEDGADEFLYGQEEDEEEEEEDVGAATDFVAFASSCTLHGLSHIFVEGSLGARQALWALAFLLSLSVFLYQVADRIVYYLEYHHVTLLSEEDSPEMTFPAVTFCNINRVRVSQLSHEDLLYLAPLVDYEPGMELGFAPAQPSSWEEDEPLNLYVFLNRTCHQLEDMLLSCSYRGERCGPSDFVAVFTRYGKCYTFNAGQDGKPRLITMKGGTGNGLEIMLDIQQDEYLPVWGETDETSFEAGIKVQIHSQDEPPLIDQLGFGVAPGFQTFVSCQEQRLIYLPPPWGDCKAVAGDSEFYDTYSITACRIDCETRYLVENCNCRMVHMPGDAPYCTPEQYKECADPALDFLVEKDNEYCVCEMPCNVTRYGKELSMVKIPSKASAKYLAKKYNKSEQYIGENILVLDIFFEALNYETIEQKKAYEVAGLLGDIGGQMGLFIGASILTVLELFDYAYEVIKHRLCRRGKCRKNHKRNNTDKGVALSMDDVKRHNPCESIRGHPAGMTYAANILPHHPARGTFEDFTC</sequence>
<accession>A0A493U0V3</accession>
<evidence type="ECO:0000256" key="1">
    <source>
        <dbReference type="ARBA" id="ARBA00004651"/>
    </source>
</evidence>
<evidence type="ECO:0000256" key="12">
    <source>
        <dbReference type="ARBA" id="ARBA00023201"/>
    </source>
</evidence>
<dbReference type="InterPro" id="IPR020903">
    <property type="entry name" value="ENaC_CS"/>
</dbReference>
<feature type="compositionally biased region" description="Basic and acidic residues" evidence="15">
    <location>
        <begin position="22"/>
        <end position="31"/>
    </location>
</feature>
<dbReference type="Ensembl" id="ENSAPLT00000033201.1">
    <property type="protein sequence ID" value="ENSAPLP00000031674.1"/>
    <property type="gene ID" value="ENSAPLG00000017390.1"/>
</dbReference>
<evidence type="ECO:0000256" key="9">
    <source>
        <dbReference type="ARBA" id="ARBA00023136"/>
    </source>
</evidence>
<dbReference type="STRING" id="8840.ENSAPLP00000031674"/>
<reference evidence="16" key="2">
    <citation type="submission" date="2025-08" db="UniProtKB">
        <authorList>
            <consortium name="Ensembl"/>
        </authorList>
    </citation>
    <scope>IDENTIFICATION</scope>
</reference>
<evidence type="ECO:0000256" key="11">
    <source>
        <dbReference type="ARBA" id="ARBA00023180"/>
    </source>
</evidence>
<feature type="compositionally biased region" description="Basic and acidic residues" evidence="15">
    <location>
        <begin position="84"/>
        <end position="93"/>
    </location>
</feature>
<keyword evidence="13" id="KW-0407">Ion channel</keyword>
<organism evidence="16 17">
    <name type="scientific">Anas platyrhynchos platyrhynchos</name>
    <name type="common">Northern mallard</name>
    <dbReference type="NCBI Taxonomy" id="8840"/>
    <lineage>
        <taxon>Eukaryota</taxon>
        <taxon>Metazoa</taxon>
        <taxon>Chordata</taxon>
        <taxon>Craniata</taxon>
        <taxon>Vertebrata</taxon>
        <taxon>Euteleostomi</taxon>
        <taxon>Archelosauria</taxon>
        <taxon>Archosauria</taxon>
        <taxon>Dinosauria</taxon>
        <taxon>Saurischia</taxon>
        <taxon>Theropoda</taxon>
        <taxon>Coelurosauria</taxon>
        <taxon>Aves</taxon>
        <taxon>Neognathae</taxon>
        <taxon>Galloanserae</taxon>
        <taxon>Anseriformes</taxon>
        <taxon>Anatidae</taxon>
        <taxon>Anatinae</taxon>
        <taxon>Anas</taxon>
    </lineage>
</organism>
<dbReference type="FunFam" id="1.10.287.770:FF:000001">
    <property type="entry name" value="Acid-sensing ion channel subunit 1"/>
    <property type="match status" value="1"/>
</dbReference>
<evidence type="ECO:0000256" key="4">
    <source>
        <dbReference type="ARBA" id="ARBA00022475"/>
    </source>
</evidence>
<dbReference type="GeneTree" id="ENSGT00940000158414"/>
<keyword evidence="11" id="KW-0325">Glycoprotein</keyword>
<proteinExistence type="predicted"/>
<keyword evidence="4" id="KW-1003">Cell membrane</keyword>
<reference evidence="16" key="3">
    <citation type="submission" date="2025-09" db="UniProtKB">
        <authorList>
            <consortium name="Ensembl"/>
        </authorList>
    </citation>
    <scope>IDENTIFICATION</scope>
</reference>
<dbReference type="InterPro" id="IPR004724">
    <property type="entry name" value="ENaC_chordates"/>
</dbReference>
<evidence type="ECO:0000256" key="15">
    <source>
        <dbReference type="SAM" id="MobiDB-lite"/>
    </source>
</evidence>
<dbReference type="GO" id="GO:0005886">
    <property type="term" value="C:plasma membrane"/>
    <property type="evidence" value="ECO:0007669"/>
    <property type="project" value="UniProtKB-SubCell"/>
</dbReference>
<evidence type="ECO:0008006" key="18">
    <source>
        <dbReference type="Google" id="ProtNLM"/>
    </source>
</evidence>
<keyword evidence="7" id="KW-0915">Sodium</keyword>
<dbReference type="AlphaFoldDB" id="A0A493U0V3"/>
<dbReference type="OMA" id="NYSISAC"/>
<evidence type="ECO:0000256" key="7">
    <source>
        <dbReference type="ARBA" id="ARBA00023053"/>
    </source>
</evidence>
<keyword evidence="6" id="KW-1133">Transmembrane helix</keyword>
<dbReference type="GO" id="GO:0015280">
    <property type="term" value="F:ligand-gated sodium channel activity"/>
    <property type="evidence" value="ECO:0007669"/>
    <property type="project" value="InterPro"/>
</dbReference>
<evidence type="ECO:0000256" key="13">
    <source>
        <dbReference type="ARBA" id="ARBA00023303"/>
    </source>
</evidence>
<keyword evidence="9" id="KW-0472">Membrane</keyword>
<name>A0A493U0V3_ANAPP</name>
<feature type="region of interest" description="Disordered" evidence="15">
    <location>
        <begin position="113"/>
        <end position="199"/>
    </location>
</feature>
<evidence type="ECO:0000256" key="5">
    <source>
        <dbReference type="ARBA" id="ARBA00022692"/>
    </source>
</evidence>
<protein>
    <recommendedName>
        <fullName evidence="18">Acid sensing ion channel subunit 1</fullName>
    </recommendedName>
</protein>
<feature type="region of interest" description="Disordered" evidence="15">
    <location>
        <begin position="1"/>
        <end position="93"/>
    </location>
</feature>
<keyword evidence="12" id="KW-0739">Sodium transport</keyword>
<evidence type="ECO:0000313" key="17">
    <source>
        <dbReference type="Proteomes" id="UP000016666"/>
    </source>
</evidence>
<keyword evidence="17" id="KW-1185">Reference proteome</keyword>
<dbReference type="PANTHER" id="PTHR11690">
    <property type="entry name" value="AMILORIDE-SENSITIVE SODIUM CHANNEL-RELATED"/>
    <property type="match status" value="1"/>
</dbReference>
<dbReference type="Proteomes" id="UP000016666">
    <property type="component" value="Unassembled WGS sequence"/>
</dbReference>
<evidence type="ECO:0000256" key="14">
    <source>
        <dbReference type="ARBA" id="ARBA00036239"/>
    </source>
</evidence>
<comment type="subcellular location">
    <subcellularLocation>
        <location evidence="1">Cell membrane</location>
        <topology evidence="1">Multi-pass membrane protein</topology>
    </subcellularLocation>
</comment>
<feature type="compositionally biased region" description="Pro residues" evidence="15">
    <location>
        <begin position="252"/>
        <end position="263"/>
    </location>
</feature>
<evidence type="ECO:0000256" key="8">
    <source>
        <dbReference type="ARBA" id="ARBA00023065"/>
    </source>
</evidence>